<dbReference type="EMBL" id="FXUG01000001">
    <property type="protein sequence ID" value="SMP40593.1"/>
    <property type="molecule type" value="Genomic_DNA"/>
</dbReference>
<evidence type="ECO:0000256" key="1">
    <source>
        <dbReference type="SAM" id="Phobius"/>
    </source>
</evidence>
<evidence type="ECO:0000313" key="3">
    <source>
        <dbReference type="Proteomes" id="UP001158067"/>
    </source>
</evidence>
<reference evidence="2 3" key="1">
    <citation type="submission" date="2017-05" db="EMBL/GenBank/DDBJ databases">
        <authorList>
            <person name="Varghese N."/>
            <person name="Submissions S."/>
        </authorList>
    </citation>
    <scope>NUCLEOTIDE SEQUENCE [LARGE SCALE GENOMIC DNA]</scope>
    <source>
        <strain evidence="2 3">DSM 25457</strain>
    </source>
</reference>
<keyword evidence="3" id="KW-1185">Reference proteome</keyword>
<evidence type="ECO:0000313" key="2">
    <source>
        <dbReference type="EMBL" id="SMP40593.1"/>
    </source>
</evidence>
<accession>A0ABY1PRK3</accession>
<organism evidence="2 3">
    <name type="scientific">Neorhodopirellula lusitana</name>
    <dbReference type="NCBI Taxonomy" id="445327"/>
    <lineage>
        <taxon>Bacteria</taxon>
        <taxon>Pseudomonadati</taxon>
        <taxon>Planctomycetota</taxon>
        <taxon>Planctomycetia</taxon>
        <taxon>Pirellulales</taxon>
        <taxon>Pirellulaceae</taxon>
        <taxon>Neorhodopirellula</taxon>
    </lineage>
</organism>
<protein>
    <submittedName>
        <fullName evidence="2">Uncharacterized protein</fullName>
    </submittedName>
</protein>
<name>A0ABY1PRK3_9BACT</name>
<dbReference type="Proteomes" id="UP001158067">
    <property type="component" value="Unassembled WGS sequence"/>
</dbReference>
<feature type="transmembrane region" description="Helical" evidence="1">
    <location>
        <begin position="72"/>
        <end position="93"/>
    </location>
</feature>
<gene>
    <name evidence="2" type="ORF">SAMN06265222_101478</name>
</gene>
<sequence>MSPDFGNWLGCRFAAATFSYGHDQLGPRPAGATTGWGSVQLVPHSVDERLAGERPELWRVQLRGGRARRKDFFGECLSLYAIITALNECLQLWNWAFGGPFQHPFLVVVRCWVVVIVAWAWFSGWFGGGEFFRPFPADGGFQFFRR</sequence>
<comment type="caution">
    <text evidence="2">The sequence shown here is derived from an EMBL/GenBank/DDBJ whole genome shotgun (WGS) entry which is preliminary data.</text>
</comment>
<keyword evidence="1" id="KW-0812">Transmembrane</keyword>
<proteinExistence type="predicted"/>
<keyword evidence="1" id="KW-0472">Membrane</keyword>
<feature type="transmembrane region" description="Helical" evidence="1">
    <location>
        <begin position="105"/>
        <end position="126"/>
    </location>
</feature>
<keyword evidence="1" id="KW-1133">Transmembrane helix</keyword>